<dbReference type="InterPro" id="IPR051199">
    <property type="entry name" value="LPS_LOS_Heptosyltrfase"/>
</dbReference>
<dbReference type="InterPro" id="IPR002201">
    <property type="entry name" value="Glyco_trans_9"/>
</dbReference>
<dbReference type="Pfam" id="PF01075">
    <property type="entry name" value="Glyco_transf_9"/>
    <property type="match status" value="1"/>
</dbReference>
<proteinExistence type="predicted"/>
<sequence>MPDALVLRALGLGDTLTGVPALRGLRRLLPEHRITLACPPAMGDWLVDLAIIDAVLPTAGLDRPLEWTGPPPDVAVDLHGNGPESHTLLSRLRPRRLFGFACPPVDFTDGPIWDAAAHEVDKWCSLIEFYGGACSVDDLRLPVPERARGEHIVIHPGAKARARQWPVERWRAVAEHLPADVHVTGSAGERELGRAVAQASARVTDLTGALDLPALAAEVASARLVLSTDTGIAHLALAMGTPSVAIFGPISPSVWGPRIDQDHHLVIWHDDIPSPGLPNADRLDPRIAAVTVEEVVAAARGFTTPNAPRAGGSVSPAAAAARGA</sequence>
<dbReference type="GO" id="GO:0005829">
    <property type="term" value="C:cytosol"/>
    <property type="evidence" value="ECO:0007669"/>
    <property type="project" value="TreeGrafter"/>
</dbReference>
<dbReference type="SUPFAM" id="SSF53756">
    <property type="entry name" value="UDP-Glycosyltransferase/glycogen phosphorylase"/>
    <property type="match status" value="1"/>
</dbReference>
<evidence type="ECO:0000313" key="3">
    <source>
        <dbReference type="EMBL" id="NHN54658.1"/>
    </source>
</evidence>
<comment type="caution">
    <text evidence="3">The sequence shown here is derived from an EMBL/GenBank/DDBJ whole genome shotgun (WGS) entry which is preliminary data.</text>
</comment>
<reference evidence="3" key="1">
    <citation type="submission" date="2020-03" db="EMBL/GenBank/DDBJ databases">
        <title>Draft sequencing of Calidifontibacter sp. DB0510.</title>
        <authorList>
            <person name="Kim D.-U."/>
        </authorList>
    </citation>
    <scope>NUCLEOTIDE SEQUENCE</scope>
    <source>
        <strain evidence="3">DB0510</strain>
    </source>
</reference>
<dbReference type="EMBL" id="JAAOIV010000002">
    <property type="protein sequence ID" value="NHN54658.1"/>
    <property type="molecule type" value="Genomic_DNA"/>
</dbReference>
<protein>
    <submittedName>
        <fullName evidence="3">Glycosyltransferase family 9 protein</fullName>
    </submittedName>
</protein>
<name>A0A967AZK8_9MICO</name>
<dbReference type="Gene3D" id="3.40.50.2000">
    <property type="entry name" value="Glycogen Phosphorylase B"/>
    <property type="match status" value="2"/>
</dbReference>
<organism evidence="3 4">
    <name type="scientific">Metallococcus carri</name>
    <dbReference type="NCBI Taxonomy" id="1656884"/>
    <lineage>
        <taxon>Bacteria</taxon>
        <taxon>Bacillati</taxon>
        <taxon>Actinomycetota</taxon>
        <taxon>Actinomycetes</taxon>
        <taxon>Micrococcales</taxon>
        <taxon>Dermacoccaceae</taxon>
        <taxon>Metallococcus</taxon>
    </lineage>
</organism>
<dbReference type="AlphaFoldDB" id="A0A967AZK8"/>
<dbReference type="PANTHER" id="PTHR30160">
    <property type="entry name" value="TETRAACYLDISACCHARIDE 4'-KINASE-RELATED"/>
    <property type="match status" value="1"/>
</dbReference>
<keyword evidence="1" id="KW-0328">Glycosyltransferase</keyword>
<accession>A0A967AZK8</accession>
<keyword evidence="2" id="KW-0808">Transferase</keyword>
<keyword evidence="4" id="KW-1185">Reference proteome</keyword>
<evidence type="ECO:0000256" key="1">
    <source>
        <dbReference type="ARBA" id="ARBA00022676"/>
    </source>
</evidence>
<dbReference type="GO" id="GO:0009244">
    <property type="term" value="P:lipopolysaccharide core region biosynthetic process"/>
    <property type="evidence" value="ECO:0007669"/>
    <property type="project" value="TreeGrafter"/>
</dbReference>
<dbReference type="CDD" id="cd03789">
    <property type="entry name" value="GT9_LPS_heptosyltransferase"/>
    <property type="match status" value="1"/>
</dbReference>
<dbReference type="GO" id="GO:0008713">
    <property type="term" value="F:ADP-heptose-lipopolysaccharide heptosyltransferase activity"/>
    <property type="evidence" value="ECO:0007669"/>
    <property type="project" value="TreeGrafter"/>
</dbReference>
<dbReference type="RefSeq" id="WP_166192714.1">
    <property type="nucleotide sequence ID" value="NZ_JAAOIV010000002.1"/>
</dbReference>
<gene>
    <name evidence="3" type="ORF">G9U51_02535</name>
</gene>
<evidence type="ECO:0000313" key="4">
    <source>
        <dbReference type="Proteomes" id="UP000744769"/>
    </source>
</evidence>
<dbReference type="Proteomes" id="UP000744769">
    <property type="component" value="Unassembled WGS sequence"/>
</dbReference>
<evidence type="ECO:0000256" key="2">
    <source>
        <dbReference type="ARBA" id="ARBA00022679"/>
    </source>
</evidence>
<dbReference type="PANTHER" id="PTHR30160:SF1">
    <property type="entry name" value="LIPOPOLYSACCHARIDE 1,2-N-ACETYLGLUCOSAMINETRANSFERASE-RELATED"/>
    <property type="match status" value="1"/>
</dbReference>